<dbReference type="GO" id="GO:0051536">
    <property type="term" value="F:iron-sulfur cluster binding"/>
    <property type="evidence" value="ECO:0007669"/>
    <property type="project" value="UniProtKB-KW"/>
</dbReference>
<evidence type="ECO:0000313" key="6">
    <source>
        <dbReference type="EMBL" id="KZM89366.1"/>
    </source>
</evidence>
<evidence type="ECO:0000256" key="1">
    <source>
        <dbReference type="ARBA" id="ARBA00001966"/>
    </source>
</evidence>
<dbReference type="InterPro" id="IPR028925">
    <property type="entry name" value="RRM_DME"/>
</dbReference>
<accession>A0A164UU34</accession>
<feature type="domain" description="Demeter RRM-fold" evidence="5">
    <location>
        <begin position="68"/>
        <end position="118"/>
    </location>
</feature>
<protein>
    <recommendedName>
        <fullName evidence="5">Demeter RRM-fold domain-containing protein</fullName>
    </recommendedName>
</protein>
<keyword evidence="2" id="KW-0479">Metal-binding</keyword>
<comment type="caution">
    <text evidence="6">The sequence shown here is derived from an EMBL/GenBank/DDBJ whole genome shotgun (WGS) entry which is preliminary data.</text>
</comment>
<evidence type="ECO:0000256" key="3">
    <source>
        <dbReference type="ARBA" id="ARBA00023004"/>
    </source>
</evidence>
<dbReference type="EMBL" id="LNRQ01000006">
    <property type="protein sequence ID" value="KZM89366.1"/>
    <property type="molecule type" value="Genomic_DNA"/>
</dbReference>
<gene>
    <name evidence="6" type="ORF">DCAR_023271</name>
</gene>
<evidence type="ECO:0000256" key="4">
    <source>
        <dbReference type="ARBA" id="ARBA00023014"/>
    </source>
</evidence>
<keyword evidence="4" id="KW-0411">Iron-sulfur</keyword>
<dbReference type="PANTHER" id="PTHR46213">
    <property type="entry name" value="TRANSCRIPTIONAL ACTIVATOR DEMETER"/>
    <property type="match status" value="1"/>
</dbReference>
<dbReference type="GO" id="GO:0035514">
    <property type="term" value="F:DNA demethylase activity"/>
    <property type="evidence" value="ECO:0007669"/>
    <property type="project" value="InterPro"/>
</dbReference>
<dbReference type="Gramene" id="KZM89366">
    <property type="protein sequence ID" value="KZM89366"/>
    <property type="gene ID" value="DCAR_023271"/>
</dbReference>
<dbReference type="PANTHER" id="PTHR46213:SF13">
    <property type="entry name" value="DEMETER-LIKE PROTEIN 2-RELATED"/>
    <property type="match status" value="1"/>
</dbReference>
<reference evidence="6" key="1">
    <citation type="journal article" date="2016" name="Nat. Genet.">
        <title>A high-quality carrot genome assembly provides new insights into carotenoid accumulation and asterid genome evolution.</title>
        <authorList>
            <person name="Iorizzo M."/>
            <person name="Ellison S."/>
            <person name="Senalik D."/>
            <person name="Zeng P."/>
            <person name="Satapoomin P."/>
            <person name="Huang J."/>
            <person name="Bowman M."/>
            <person name="Iovene M."/>
            <person name="Sanseverino W."/>
            <person name="Cavagnaro P."/>
            <person name="Yildiz M."/>
            <person name="Macko-Podgorni A."/>
            <person name="Moranska E."/>
            <person name="Grzebelus E."/>
            <person name="Grzebelus D."/>
            <person name="Ashrafi H."/>
            <person name="Zheng Z."/>
            <person name="Cheng S."/>
            <person name="Spooner D."/>
            <person name="Van Deynze A."/>
            <person name="Simon P."/>
        </authorList>
    </citation>
    <scope>NUCLEOTIDE SEQUENCE [LARGE SCALE GENOMIC DNA]</scope>
    <source>
        <tissue evidence="6">Leaf</tissue>
    </source>
</reference>
<keyword evidence="3" id="KW-0408">Iron</keyword>
<dbReference type="InterPro" id="IPR044811">
    <property type="entry name" value="DME/ROS1"/>
</dbReference>
<dbReference type="GO" id="GO:0141166">
    <property type="term" value="P:chromosomal 5-methylcytosine DNA demethylation pathway"/>
    <property type="evidence" value="ECO:0007669"/>
    <property type="project" value="InterPro"/>
</dbReference>
<dbReference type="AlphaFoldDB" id="A0A164UU34"/>
<dbReference type="STRING" id="79200.A0A164UU34"/>
<dbReference type="GO" id="GO:0019104">
    <property type="term" value="F:DNA N-glycosylase activity"/>
    <property type="evidence" value="ECO:0007669"/>
    <property type="project" value="InterPro"/>
</dbReference>
<name>A0A164UU34_DAUCS</name>
<evidence type="ECO:0000259" key="5">
    <source>
        <dbReference type="Pfam" id="PF15628"/>
    </source>
</evidence>
<organism evidence="6">
    <name type="scientific">Daucus carota subsp. sativus</name>
    <name type="common">Carrot</name>
    <dbReference type="NCBI Taxonomy" id="79200"/>
    <lineage>
        <taxon>Eukaryota</taxon>
        <taxon>Viridiplantae</taxon>
        <taxon>Streptophyta</taxon>
        <taxon>Embryophyta</taxon>
        <taxon>Tracheophyta</taxon>
        <taxon>Spermatophyta</taxon>
        <taxon>Magnoliopsida</taxon>
        <taxon>eudicotyledons</taxon>
        <taxon>Gunneridae</taxon>
        <taxon>Pentapetalae</taxon>
        <taxon>asterids</taxon>
        <taxon>campanulids</taxon>
        <taxon>Apiales</taxon>
        <taxon>Apiaceae</taxon>
        <taxon>Apioideae</taxon>
        <taxon>Scandiceae</taxon>
        <taxon>Daucinae</taxon>
        <taxon>Daucus</taxon>
        <taxon>Daucus sect. Daucus</taxon>
    </lineage>
</organism>
<comment type="cofactor">
    <cofactor evidence="1">
        <name>[4Fe-4S] cluster</name>
        <dbReference type="ChEBI" id="CHEBI:49883"/>
    </cofactor>
</comment>
<proteinExistence type="predicted"/>
<sequence length="122" mass="13552">MLIPASDALSASIGPGKLNIKGKLRTLHQFEDRVTDDPCPYLLAIWTTGNSMELGMRKNGKGETVKRTILIPWQTATRGSFPVQGSYFQANEVFADHESSEHPIDVPKAWICNLPKRVCIVE</sequence>
<evidence type="ECO:0000256" key="2">
    <source>
        <dbReference type="ARBA" id="ARBA00022723"/>
    </source>
</evidence>
<dbReference type="GO" id="GO:0046872">
    <property type="term" value="F:metal ion binding"/>
    <property type="evidence" value="ECO:0007669"/>
    <property type="project" value="UniProtKB-KW"/>
</dbReference>
<dbReference type="Pfam" id="PF15628">
    <property type="entry name" value="RRM_DME"/>
    <property type="match status" value="1"/>
</dbReference>